<dbReference type="Gene3D" id="3.30.200.20">
    <property type="entry name" value="Phosphorylase Kinase, domain 1"/>
    <property type="match status" value="1"/>
</dbReference>
<keyword evidence="2" id="KW-1185">Reference proteome</keyword>
<dbReference type="Gene3D" id="3.90.1200.10">
    <property type="match status" value="1"/>
</dbReference>
<organism evidence="1 2">
    <name type="scientific">Mesorhizobium delmotii</name>
    <dbReference type="NCBI Taxonomy" id="1631247"/>
    <lineage>
        <taxon>Bacteria</taxon>
        <taxon>Pseudomonadati</taxon>
        <taxon>Pseudomonadota</taxon>
        <taxon>Alphaproteobacteria</taxon>
        <taxon>Hyphomicrobiales</taxon>
        <taxon>Phyllobacteriaceae</taxon>
        <taxon>Mesorhizobium</taxon>
    </lineage>
</organism>
<dbReference type="Pfam" id="PF01633">
    <property type="entry name" value="Choline_kinase"/>
    <property type="match status" value="1"/>
</dbReference>
<reference evidence="2" key="1">
    <citation type="submission" date="2016-12" db="EMBL/GenBank/DDBJ databases">
        <authorList>
            <person name="Brunel B."/>
        </authorList>
    </citation>
    <scope>NUCLEOTIDE SEQUENCE [LARGE SCALE GENOMIC DNA]</scope>
</reference>
<keyword evidence="1" id="KW-0418">Kinase</keyword>
<protein>
    <submittedName>
        <fullName evidence="1">Putative choline kinase involved in LPS biosynthesis</fullName>
    </submittedName>
</protein>
<proteinExistence type="predicted"/>
<dbReference type="AlphaFoldDB" id="A0A2P9AIA9"/>
<dbReference type="PANTHER" id="PTHR22603">
    <property type="entry name" value="CHOLINE/ETHANOALAMINE KINASE"/>
    <property type="match status" value="1"/>
</dbReference>
<keyword evidence="1" id="KW-0808">Transferase</keyword>
<dbReference type="RefSeq" id="WP_123148237.1">
    <property type="nucleotide sequence ID" value="NZ_FUIG01000024.1"/>
</dbReference>
<name>A0A2P9AIA9_9HYPH</name>
<sequence length="313" mass="35680">MVEKRPGEAVSEAEREIEAVICAVEPWSGRDLRYGPVHGGISNSNWRVRIAGQPGSYFVKVPGRGTEMFIDRKAAAEASRRAHSLGIGPAVYGYLDERGIEIADFMEGRRSCTNRDFLDPDVRRSVLGLYRRFNDSGLLSLTKTVFDMIDEHVDQVRELGGALPADFVWLHRQYRLARAALEASGIDLVPCFNDPMPGNFMIAPDRSMMLIDYEYAANNDRCYELGIWCGEMFFSDAVEAEVIEEYFGRFDPRLKARLVVHKVLADVKWGTWAMVQNVVSALDFDFYKYGAWKYMRARSVMQTPQWVEYLRAV</sequence>
<dbReference type="GO" id="GO:0006646">
    <property type="term" value="P:phosphatidylethanolamine biosynthetic process"/>
    <property type="evidence" value="ECO:0007669"/>
    <property type="project" value="TreeGrafter"/>
</dbReference>
<dbReference type="PANTHER" id="PTHR22603:SF66">
    <property type="entry name" value="ETHANOLAMINE KINASE"/>
    <property type="match status" value="1"/>
</dbReference>
<dbReference type="Proteomes" id="UP000245698">
    <property type="component" value="Unassembled WGS sequence"/>
</dbReference>
<accession>A0A2P9AIA9</accession>
<dbReference type="GO" id="GO:0004305">
    <property type="term" value="F:ethanolamine kinase activity"/>
    <property type="evidence" value="ECO:0007669"/>
    <property type="project" value="TreeGrafter"/>
</dbReference>
<evidence type="ECO:0000313" key="2">
    <source>
        <dbReference type="Proteomes" id="UP000245698"/>
    </source>
</evidence>
<evidence type="ECO:0000313" key="1">
    <source>
        <dbReference type="EMBL" id="SJM30865.1"/>
    </source>
</evidence>
<dbReference type="CDD" id="cd05151">
    <property type="entry name" value="ChoK-like"/>
    <property type="match status" value="1"/>
</dbReference>
<dbReference type="EMBL" id="FUIG01000024">
    <property type="protein sequence ID" value="SJM30865.1"/>
    <property type="molecule type" value="Genomic_DNA"/>
</dbReference>
<dbReference type="InterPro" id="IPR011009">
    <property type="entry name" value="Kinase-like_dom_sf"/>
</dbReference>
<dbReference type="SUPFAM" id="SSF56112">
    <property type="entry name" value="Protein kinase-like (PK-like)"/>
    <property type="match status" value="1"/>
</dbReference>
<dbReference type="GO" id="GO:0005737">
    <property type="term" value="C:cytoplasm"/>
    <property type="evidence" value="ECO:0007669"/>
    <property type="project" value="TreeGrafter"/>
</dbReference>
<gene>
    <name evidence="1" type="ORF">BQ8482_180093</name>
</gene>